<dbReference type="Gene3D" id="3.40.50.1450">
    <property type="entry name" value="HybD-like"/>
    <property type="match status" value="1"/>
</dbReference>
<keyword evidence="1 4" id="KW-0645">Protease</keyword>
<protein>
    <recommendedName>
        <fullName evidence="4">Germination protease</fullName>
        <ecNumber evidence="4">3.4.24.78</ecNumber>
    </recommendedName>
    <alternativeName>
        <fullName evidence="4">GPR endopeptidase</fullName>
    </alternativeName>
    <alternativeName>
        <fullName evidence="4">Germination proteinase</fullName>
    </alternativeName>
    <alternativeName>
        <fullName evidence="4">Spore protease</fullName>
    </alternativeName>
</protein>
<comment type="catalytic activity">
    <reaction evidence="4">
        <text>Endopeptidase action with P4 Glu or Asp, P1 preferably Glu &gt; Asp, P1' hydrophobic and P2' Ala.</text>
        <dbReference type="EC" id="3.4.24.78"/>
    </reaction>
</comment>
<dbReference type="AlphaFoldDB" id="A0A9D2MCK2"/>
<comment type="subunit">
    <text evidence="4">Homotetramer.</text>
</comment>
<reference evidence="5" key="1">
    <citation type="journal article" date="2021" name="PeerJ">
        <title>Extensive microbial diversity within the chicken gut microbiome revealed by metagenomics and culture.</title>
        <authorList>
            <person name="Gilroy R."/>
            <person name="Ravi A."/>
            <person name="Getino M."/>
            <person name="Pursley I."/>
            <person name="Horton D.L."/>
            <person name="Alikhan N.F."/>
            <person name="Baker D."/>
            <person name="Gharbi K."/>
            <person name="Hall N."/>
            <person name="Watson M."/>
            <person name="Adriaenssens E.M."/>
            <person name="Foster-Nyarko E."/>
            <person name="Jarju S."/>
            <person name="Secka A."/>
            <person name="Antonio M."/>
            <person name="Oren A."/>
            <person name="Chaudhuri R.R."/>
            <person name="La Ragione R."/>
            <person name="Hildebrand F."/>
            <person name="Pallen M.J."/>
        </authorList>
    </citation>
    <scope>NUCLEOTIDE SEQUENCE</scope>
    <source>
        <strain evidence="5">CHK189-11263</strain>
    </source>
</reference>
<proteinExistence type="inferred from homology"/>
<dbReference type="EC" id="3.4.24.78" evidence="4"/>
<dbReference type="EMBL" id="DWYC01000053">
    <property type="protein sequence ID" value="HJB57123.1"/>
    <property type="molecule type" value="Genomic_DNA"/>
</dbReference>
<dbReference type="Proteomes" id="UP000824208">
    <property type="component" value="Unassembled WGS sequence"/>
</dbReference>
<dbReference type="GO" id="GO:0009847">
    <property type="term" value="P:spore germination"/>
    <property type="evidence" value="ECO:0007669"/>
    <property type="project" value="UniProtKB-UniRule"/>
</dbReference>
<comment type="caution">
    <text evidence="5">The sequence shown here is derived from an EMBL/GenBank/DDBJ whole genome shotgun (WGS) entry which is preliminary data.</text>
</comment>
<dbReference type="SUPFAM" id="SSF53163">
    <property type="entry name" value="HybD-like"/>
    <property type="match status" value="1"/>
</dbReference>
<evidence type="ECO:0000256" key="2">
    <source>
        <dbReference type="ARBA" id="ARBA00022801"/>
    </source>
</evidence>
<dbReference type="HAMAP" id="MF_00626">
    <property type="entry name" value="Germination_prot"/>
    <property type="match status" value="1"/>
</dbReference>
<dbReference type="GO" id="GO:0006508">
    <property type="term" value="P:proteolysis"/>
    <property type="evidence" value="ECO:0007669"/>
    <property type="project" value="UniProtKB-UniRule"/>
</dbReference>
<dbReference type="Pfam" id="PF03418">
    <property type="entry name" value="Peptidase_A25"/>
    <property type="match status" value="1"/>
</dbReference>
<evidence type="ECO:0000313" key="6">
    <source>
        <dbReference type="Proteomes" id="UP000824208"/>
    </source>
</evidence>
<evidence type="ECO:0000313" key="5">
    <source>
        <dbReference type="EMBL" id="HJB57123.1"/>
    </source>
</evidence>
<gene>
    <name evidence="4 5" type="primary">gpr</name>
    <name evidence="5" type="ORF">H9714_06190</name>
</gene>
<accession>A0A9D2MCK2</accession>
<evidence type="ECO:0000256" key="4">
    <source>
        <dbReference type="HAMAP-Rule" id="MF_00626"/>
    </source>
</evidence>
<comment type="similarity">
    <text evidence="4">Belongs to the peptidase A25 family.</text>
</comment>
<keyword evidence="2 4" id="KW-0378">Hydrolase</keyword>
<reference evidence="5" key="2">
    <citation type="submission" date="2021-04" db="EMBL/GenBank/DDBJ databases">
        <authorList>
            <person name="Gilroy R."/>
        </authorList>
    </citation>
    <scope>NUCLEOTIDE SEQUENCE</scope>
    <source>
        <strain evidence="5">CHK189-11263</strain>
    </source>
</reference>
<organism evidence="5 6">
    <name type="scientific">Candidatus Flavonifractor intestinipullorum</name>
    <dbReference type="NCBI Taxonomy" id="2838587"/>
    <lineage>
        <taxon>Bacteria</taxon>
        <taxon>Bacillati</taxon>
        <taxon>Bacillota</taxon>
        <taxon>Clostridia</taxon>
        <taxon>Eubacteriales</taxon>
        <taxon>Oscillospiraceae</taxon>
        <taxon>Flavonifractor</taxon>
    </lineage>
</organism>
<comment type="PTM">
    <text evidence="4">Autoproteolytically processed. The inactive tetrameric zymogen termed p46 autoprocesses to a smaller form termed p41, which is active only during spore germination.</text>
</comment>
<keyword evidence="3 4" id="KW-0865">Zymogen</keyword>
<evidence type="ECO:0000256" key="3">
    <source>
        <dbReference type="ARBA" id="ARBA00023145"/>
    </source>
</evidence>
<sequence length="302" mass="31964">MLTRRTDLADEAHALWRASAGEESALPGVRAREDRREGFPVTRVDILDREGAQALGKPEGHYITLGLEELLRREEDAFPRAVRALAGELNELLKDLPPRAPVLVAGLGNRAITPDAVGPRVADLTLVTRHLIHSVPEHFAAYRPVSALAPGVLGSTGIESAELLSALSETVRPACVLAVDALAARSLRRVCRTVQLSDTGIVPGSGVGNHRRALNRESLGIPVVAVGVPTVVDAATLCADVLEEAGQGAYTPESLSGSGQGVIVTPREIDQDVEDLSRTVAFGINLALHPQLTLSDLELLLG</sequence>
<name>A0A9D2MCK2_9FIRM</name>
<dbReference type="GO" id="GO:0004222">
    <property type="term" value="F:metalloendopeptidase activity"/>
    <property type="evidence" value="ECO:0007669"/>
    <property type="project" value="UniProtKB-UniRule"/>
</dbReference>
<evidence type="ECO:0000256" key="1">
    <source>
        <dbReference type="ARBA" id="ARBA00022670"/>
    </source>
</evidence>
<feature type="propeptide" id="PRO_5039774320" evidence="4">
    <location>
        <begin position="1"/>
        <end position="7"/>
    </location>
</feature>
<comment type="function">
    <text evidence="4">Initiates the rapid degradation of small, acid-soluble proteins during spore germination.</text>
</comment>
<dbReference type="InterPro" id="IPR023430">
    <property type="entry name" value="Pept_HybD-like_dom_sf"/>
</dbReference>
<dbReference type="PIRSF" id="PIRSF019549">
    <property type="entry name" value="Peptidase_A25"/>
    <property type="match status" value="1"/>
</dbReference>
<dbReference type="NCBIfam" id="TIGR01441">
    <property type="entry name" value="GPR"/>
    <property type="match status" value="1"/>
</dbReference>
<dbReference type="InterPro" id="IPR005080">
    <property type="entry name" value="Peptidase_A25"/>
</dbReference>
<feature type="chain" id="PRO_5039774319" description="Germination protease" evidence="4">
    <location>
        <begin position="8"/>
        <end position="302"/>
    </location>
</feature>